<dbReference type="GeneID" id="27675204"/>
<evidence type="ECO:0000313" key="3">
    <source>
        <dbReference type="Proteomes" id="UP000030143"/>
    </source>
</evidence>
<evidence type="ECO:0000313" key="2">
    <source>
        <dbReference type="EMBL" id="KGO53931.1"/>
    </source>
</evidence>
<sequence length="463" mass="51699">MSAIQVGQSFKGPSIPPYLMINVVFSGDRFLFIPIKNSNDGRTKRLARSHAVSHGLRNKRRLQQSSGHNFHVLCPGNNHGPSARKEKRDEALIAPPASVAVGSSDAFQMLAAESPNIRALSNRGLDDNALLNAVMLTFSFTVTAGMTSPECLEYQNEALRSIRQRMSSLDRAATESTIGAILLLAGIEVTFIIKVRLGMPRQVQLHMGAIQSILDVCQRKGVYLSDDIKRAIFCLTLADRSDLNGSVTTGSSRVVDHTTFSELQWRRDASHPDIFLLPPGFQNCSYLLGQDFVEILKDVFALQCIRESKILGKEEVMPMAHIDNHQASVQSRLVNLPVFSPISECCHQAAYLCSTMLRCKIWRTSTIPSHLSLQLLCKLQSASNNPVLNDSPDLLAWLLHIGGAFAPVGTIRQGYVRLLHLNHSRFRWLYTSWPELLVILKQFIWSDKAFLSQVKAFWEEYTL</sequence>
<dbReference type="HOGENOM" id="CLU_037227_1_0_1"/>
<gene>
    <name evidence="2" type="ORF">PEX2_025100</name>
</gene>
<dbReference type="Proteomes" id="UP000030143">
    <property type="component" value="Unassembled WGS sequence"/>
</dbReference>
<dbReference type="PANTHER" id="PTHR37540">
    <property type="entry name" value="TRANSCRIPTION FACTOR (ACR-2), PUTATIVE-RELATED-RELATED"/>
    <property type="match status" value="1"/>
</dbReference>
<proteinExistence type="predicted"/>
<accession>A0A0A2J1G9</accession>
<dbReference type="PhylomeDB" id="A0A0A2J1G9"/>
<name>A0A0A2J1G9_PENEN</name>
<dbReference type="AlphaFoldDB" id="A0A0A2J1G9"/>
<organism evidence="2 3">
    <name type="scientific">Penicillium expansum</name>
    <name type="common">Blue mold rot fungus</name>
    <dbReference type="NCBI Taxonomy" id="27334"/>
    <lineage>
        <taxon>Eukaryota</taxon>
        <taxon>Fungi</taxon>
        <taxon>Dikarya</taxon>
        <taxon>Ascomycota</taxon>
        <taxon>Pezizomycotina</taxon>
        <taxon>Eurotiomycetes</taxon>
        <taxon>Eurotiomycetidae</taxon>
        <taxon>Eurotiales</taxon>
        <taxon>Aspergillaceae</taxon>
        <taxon>Penicillium</taxon>
    </lineage>
</organism>
<dbReference type="STRING" id="27334.A0A0A2J1G9"/>
<dbReference type="PANTHER" id="PTHR37540:SF5">
    <property type="entry name" value="TRANSCRIPTION FACTOR DOMAIN-CONTAINING PROTEIN"/>
    <property type="match status" value="1"/>
</dbReference>
<protein>
    <submittedName>
        <fullName evidence="2">Uncharacterized protein</fullName>
    </submittedName>
</protein>
<dbReference type="RefSeq" id="XP_016596455.1">
    <property type="nucleotide sequence ID" value="XM_016739785.1"/>
</dbReference>
<dbReference type="VEuPathDB" id="FungiDB:PEXP_012260"/>
<dbReference type="OrthoDB" id="2130169at2759"/>
<evidence type="ECO:0000256" key="1">
    <source>
        <dbReference type="SAM" id="MobiDB-lite"/>
    </source>
</evidence>
<keyword evidence="3" id="KW-1185">Reference proteome</keyword>
<reference evidence="2 3" key="1">
    <citation type="journal article" date="2015" name="Mol. Plant Microbe Interact.">
        <title>Genome, transcriptome, and functional analyses of Penicillium expansum provide new insights into secondary metabolism and pathogenicity.</title>
        <authorList>
            <person name="Ballester A.R."/>
            <person name="Marcet-Houben M."/>
            <person name="Levin E."/>
            <person name="Sela N."/>
            <person name="Selma-Lazaro C."/>
            <person name="Carmona L."/>
            <person name="Wisniewski M."/>
            <person name="Droby S."/>
            <person name="Gonzalez-Candelas L."/>
            <person name="Gabaldon T."/>
        </authorList>
    </citation>
    <scope>NUCLEOTIDE SEQUENCE [LARGE SCALE GENOMIC DNA]</scope>
    <source>
        <strain evidence="2 3">MD-8</strain>
    </source>
</reference>
<feature type="region of interest" description="Disordered" evidence="1">
    <location>
        <begin position="67"/>
        <end position="88"/>
    </location>
</feature>
<comment type="caution">
    <text evidence="2">The sequence shown here is derived from an EMBL/GenBank/DDBJ whole genome shotgun (WGS) entry which is preliminary data.</text>
</comment>
<dbReference type="EMBL" id="JQFZ01000240">
    <property type="protein sequence ID" value="KGO53931.1"/>
    <property type="molecule type" value="Genomic_DNA"/>
</dbReference>